<name>A0A5C7IRW1_9ROSI</name>
<dbReference type="AlphaFoldDB" id="A0A5C7IRW1"/>
<evidence type="ECO:0000313" key="1">
    <source>
        <dbReference type="EMBL" id="TXG71868.1"/>
    </source>
</evidence>
<organism evidence="1 2">
    <name type="scientific">Acer yangbiense</name>
    <dbReference type="NCBI Taxonomy" id="1000413"/>
    <lineage>
        <taxon>Eukaryota</taxon>
        <taxon>Viridiplantae</taxon>
        <taxon>Streptophyta</taxon>
        <taxon>Embryophyta</taxon>
        <taxon>Tracheophyta</taxon>
        <taxon>Spermatophyta</taxon>
        <taxon>Magnoliopsida</taxon>
        <taxon>eudicotyledons</taxon>
        <taxon>Gunneridae</taxon>
        <taxon>Pentapetalae</taxon>
        <taxon>rosids</taxon>
        <taxon>malvids</taxon>
        <taxon>Sapindales</taxon>
        <taxon>Sapindaceae</taxon>
        <taxon>Hippocastanoideae</taxon>
        <taxon>Acereae</taxon>
        <taxon>Acer</taxon>
    </lineage>
</organism>
<comment type="caution">
    <text evidence="1">The sequence shown here is derived from an EMBL/GenBank/DDBJ whole genome shotgun (WGS) entry which is preliminary data.</text>
</comment>
<sequence length="154" mass="17414">MDPGSEIIDKYSGRRKLSKMMSESATNLKIVDTHAKRQASQGKSEFEKVHRNHYSFFEDLNEKDAEFCRDKAEELFKKEQFILAVSTIAVAFLKNPDPAEGATKFINEAWGIISDPEKRKTYDLAKGYRSVVQPATAGLQPCNPLEVDLRPTTD</sequence>
<dbReference type="EMBL" id="VAHF01000001">
    <property type="protein sequence ID" value="TXG71868.1"/>
    <property type="molecule type" value="Genomic_DNA"/>
</dbReference>
<dbReference type="SUPFAM" id="SSF46565">
    <property type="entry name" value="Chaperone J-domain"/>
    <property type="match status" value="1"/>
</dbReference>
<dbReference type="InterPro" id="IPR036869">
    <property type="entry name" value="J_dom_sf"/>
</dbReference>
<evidence type="ECO:0008006" key="3">
    <source>
        <dbReference type="Google" id="ProtNLM"/>
    </source>
</evidence>
<keyword evidence="2" id="KW-1185">Reference proteome</keyword>
<evidence type="ECO:0000313" key="2">
    <source>
        <dbReference type="Proteomes" id="UP000323000"/>
    </source>
</evidence>
<dbReference type="Proteomes" id="UP000323000">
    <property type="component" value="Chromosome 1"/>
</dbReference>
<protein>
    <recommendedName>
        <fullName evidence="3">J domain-containing protein</fullName>
    </recommendedName>
</protein>
<reference evidence="2" key="1">
    <citation type="journal article" date="2019" name="Gigascience">
        <title>De novo genome assembly of the endangered Acer yangbiense, a plant species with extremely small populations endemic to Yunnan Province, China.</title>
        <authorList>
            <person name="Yang J."/>
            <person name="Wariss H.M."/>
            <person name="Tao L."/>
            <person name="Zhang R."/>
            <person name="Yun Q."/>
            <person name="Hollingsworth P."/>
            <person name="Dao Z."/>
            <person name="Luo G."/>
            <person name="Guo H."/>
            <person name="Ma Y."/>
            <person name="Sun W."/>
        </authorList>
    </citation>
    <scope>NUCLEOTIDE SEQUENCE [LARGE SCALE GENOMIC DNA]</scope>
    <source>
        <strain evidence="2">cv. Malutang</strain>
    </source>
</reference>
<accession>A0A5C7IRW1</accession>
<dbReference type="OrthoDB" id="10250354at2759"/>
<proteinExistence type="predicted"/>
<gene>
    <name evidence="1" type="ORF">EZV62_000447</name>
</gene>